<keyword evidence="1" id="KW-0472">Membrane</keyword>
<evidence type="ECO:0000313" key="3">
    <source>
        <dbReference type="EMBL" id="PJZ72977.1"/>
    </source>
</evidence>
<dbReference type="Proteomes" id="UP000231990">
    <property type="component" value="Unassembled WGS sequence"/>
</dbReference>
<comment type="caution">
    <text evidence="3">The sequence shown here is derived from an EMBL/GenBank/DDBJ whole genome shotgun (WGS) entry which is preliminary data.</text>
</comment>
<dbReference type="InterPro" id="IPR011990">
    <property type="entry name" value="TPR-like_helical_dom_sf"/>
</dbReference>
<evidence type="ECO:0000313" key="5">
    <source>
        <dbReference type="Proteomes" id="UP000231990"/>
    </source>
</evidence>
<dbReference type="InterPro" id="IPR007487">
    <property type="entry name" value="ABC_transpt-TYRBP-like"/>
</dbReference>
<accession>A0A2M9ZLQ4</accession>
<dbReference type="Proteomes" id="UP000231962">
    <property type="component" value="Unassembled WGS sequence"/>
</dbReference>
<dbReference type="PANTHER" id="PTHR35271:SF1">
    <property type="entry name" value="ABC TRANSPORTER, SUBSTRATE-BINDING LIPOPROTEIN"/>
    <property type="match status" value="1"/>
</dbReference>
<protein>
    <recommendedName>
        <fullName evidence="6">Peptide ABC transporter substrate-binding protein</fullName>
    </recommendedName>
</protein>
<keyword evidence="1" id="KW-1133">Transmembrane helix</keyword>
<sequence>MNTSLKKILLPFTIIVGTIITGVVVFSSASIASTISSRKSSSVIEVLLSSDSSIYEQALFGIQTGLDAELKVKYLDILSDQENSLEVYFRNLESSSPPVYITVGLPATQVAAKYLHKTPLVFSMVQNPKNLEIETTNACGIGMDVSMEEFFRTLRDFSPDIKKVYSFYSSPSAEYGASEGSYFDLKYRLSYEKVKLPSFATLESELNRVKGEADAIMILNDPLLTQASFLSISEFAKKNKIILMTEFPALVKLGATFGISPDYSEIGVLTGKMANRILNKETLCRKEGIQIPDQFSFHLNEEFAEKSGIAVPSHLQERAKLSGLFNTGVNLLNAGKLKSAKIIFQNILQKDPKNQSALSYQQITVERQTGTQTKELLSKAKKYYEQKVFTLARAEYQKVLQINPSIQEARDGYQAALLGQSEQERLRGNGLESSNPFEAIRMYLASVRTLPTNTAAHASLQSLRARQSPMIGDYLKSAIDSYNQREYEEAIRQLENILLISPEHKEASEYLRLSVKKQEAIKILREKLAR</sequence>
<dbReference type="OrthoDB" id="312550at2"/>
<name>A0A2M9ZLQ4_9LEPT</name>
<keyword evidence="1" id="KW-0812">Transmembrane</keyword>
<dbReference type="AlphaFoldDB" id="A0A2M9ZLQ4"/>
<evidence type="ECO:0000313" key="4">
    <source>
        <dbReference type="Proteomes" id="UP000231962"/>
    </source>
</evidence>
<reference evidence="4 5" key="1">
    <citation type="submission" date="2017-07" db="EMBL/GenBank/DDBJ databases">
        <title>Leptospira spp. isolated from tropical soils.</title>
        <authorList>
            <person name="Thibeaux R."/>
            <person name="Iraola G."/>
            <person name="Ferres I."/>
            <person name="Bierque E."/>
            <person name="Girault D."/>
            <person name="Soupe-Gilbert M.-E."/>
            <person name="Picardeau M."/>
            <person name="Goarant C."/>
        </authorList>
    </citation>
    <scope>NUCLEOTIDE SEQUENCE [LARGE SCALE GENOMIC DNA]</scope>
    <source>
        <strain evidence="3 5">FH1-B-B1</strain>
        <strain evidence="2 4">FH1-B-C1</strain>
    </source>
</reference>
<dbReference type="Gene3D" id="1.25.40.10">
    <property type="entry name" value="Tetratricopeptide repeat domain"/>
    <property type="match status" value="1"/>
</dbReference>
<dbReference type="SUPFAM" id="SSF48452">
    <property type="entry name" value="TPR-like"/>
    <property type="match status" value="1"/>
</dbReference>
<dbReference type="EMBL" id="NPDZ01000006">
    <property type="protein sequence ID" value="PJZ72977.1"/>
    <property type="molecule type" value="Genomic_DNA"/>
</dbReference>
<gene>
    <name evidence="2" type="ORF">CH360_09505</name>
    <name evidence="3" type="ORF">CH373_10730</name>
</gene>
<dbReference type="RefSeq" id="WP_100713789.1">
    <property type="nucleotide sequence ID" value="NZ_NPDY01000007.1"/>
</dbReference>
<proteinExistence type="predicted"/>
<organism evidence="3 5">
    <name type="scientific">Leptospira perolatii</name>
    <dbReference type="NCBI Taxonomy" id="2023191"/>
    <lineage>
        <taxon>Bacteria</taxon>
        <taxon>Pseudomonadati</taxon>
        <taxon>Spirochaetota</taxon>
        <taxon>Spirochaetia</taxon>
        <taxon>Leptospirales</taxon>
        <taxon>Leptospiraceae</taxon>
        <taxon>Leptospira</taxon>
    </lineage>
</organism>
<evidence type="ECO:0000256" key="1">
    <source>
        <dbReference type="SAM" id="Phobius"/>
    </source>
</evidence>
<evidence type="ECO:0008006" key="6">
    <source>
        <dbReference type="Google" id="ProtNLM"/>
    </source>
</evidence>
<feature type="transmembrane region" description="Helical" evidence="1">
    <location>
        <begin position="12"/>
        <end position="32"/>
    </location>
</feature>
<dbReference type="Pfam" id="PF04392">
    <property type="entry name" value="ABC_sub_bind"/>
    <property type="match status" value="1"/>
</dbReference>
<dbReference type="Gene3D" id="3.40.50.2300">
    <property type="match status" value="2"/>
</dbReference>
<dbReference type="InterPro" id="IPR019734">
    <property type="entry name" value="TPR_rpt"/>
</dbReference>
<dbReference type="EMBL" id="NPDY01000007">
    <property type="protein sequence ID" value="PJZ69808.1"/>
    <property type="molecule type" value="Genomic_DNA"/>
</dbReference>
<dbReference type="PANTHER" id="PTHR35271">
    <property type="entry name" value="ABC TRANSPORTER, SUBSTRATE-BINDING LIPOPROTEIN-RELATED"/>
    <property type="match status" value="1"/>
</dbReference>
<keyword evidence="4" id="KW-1185">Reference proteome</keyword>
<evidence type="ECO:0000313" key="2">
    <source>
        <dbReference type="EMBL" id="PJZ69808.1"/>
    </source>
</evidence>
<dbReference type="SMART" id="SM00028">
    <property type="entry name" value="TPR"/>
    <property type="match status" value="3"/>
</dbReference>